<keyword evidence="10" id="KW-0460">Magnesium</keyword>
<feature type="transmembrane region" description="Helical" evidence="19">
    <location>
        <begin position="61"/>
        <end position="86"/>
    </location>
</feature>
<dbReference type="AlphaFoldDB" id="A0A348BR54"/>
<evidence type="ECO:0000256" key="14">
    <source>
        <dbReference type="ARBA" id="ARBA00023008"/>
    </source>
</evidence>
<geneLocation type="mitochondrion" evidence="22"/>
<comment type="cofactor">
    <cofactor evidence="18">
        <name>Cu cation</name>
        <dbReference type="ChEBI" id="CHEBI:23378"/>
    </cofactor>
    <text evidence="18">Binds a copper A center.</text>
</comment>
<feature type="transmembrane region" description="Helical" evidence="19">
    <location>
        <begin position="27"/>
        <end position="49"/>
    </location>
</feature>
<dbReference type="GO" id="GO:0042773">
    <property type="term" value="P:ATP synthesis coupled electron transport"/>
    <property type="evidence" value="ECO:0007669"/>
    <property type="project" value="TreeGrafter"/>
</dbReference>
<dbReference type="InterPro" id="IPR045187">
    <property type="entry name" value="CcO_II"/>
</dbReference>
<organism evidence="22">
    <name type="scientific">Echiniscus testudo</name>
    <name type="common">Water bear</name>
    <dbReference type="NCBI Taxonomy" id="399800"/>
    <lineage>
        <taxon>Eukaryota</taxon>
        <taxon>Metazoa</taxon>
        <taxon>Ecdysozoa</taxon>
        <taxon>Tardigrada</taxon>
        <taxon>Heterotardigrada</taxon>
        <taxon>Echiniscoidea</taxon>
        <taxon>Echiniscidae</taxon>
        <taxon>Echiniscus</taxon>
    </lineage>
</organism>
<evidence type="ECO:0000313" key="22">
    <source>
        <dbReference type="EMBL" id="BBE15723.1"/>
    </source>
</evidence>
<evidence type="ECO:0000256" key="1">
    <source>
        <dbReference type="ARBA" id="ARBA00004448"/>
    </source>
</evidence>
<dbReference type="InterPro" id="IPR001505">
    <property type="entry name" value="Copper_CuA"/>
</dbReference>
<keyword evidence="8 18" id="KW-0479">Metal-binding</keyword>
<dbReference type="PROSITE" id="PS00078">
    <property type="entry name" value="COX2"/>
    <property type="match status" value="1"/>
</dbReference>
<comment type="catalytic activity">
    <reaction evidence="17">
        <text>4 Fe(II)-[cytochrome c] + O2 + 8 H(+)(in) = 4 Fe(III)-[cytochrome c] + 2 H2O + 4 H(+)(out)</text>
        <dbReference type="Rhea" id="RHEA:11436"/>
        <dbReference type="Rhea" id="RHEA-COMP:10350"/>
        <dbReference type="Rhea" id="RHEA-COMP:14399"/>
        <dbReference type="ChEBI" id="CHEBI:15377"/>
        <dbReference type="ChEBI" id="CHEBI:15378"/>
        <dbReference type="ChEBI" id="CHEBI:15379"/>
        <dbReference type="ChEBI" id="CHEBI:29033"/>
        <dbReference type="ChEBI" id="CHEBI:29034"/>
        <dbReference type="EC" id="7.1.1.9"/>
    </reaction>
    <physiologicalReaction direction="left-to-right" evidence="17">
        <dbReference type="Rhea" id="RHEA:11437"/>
    </physiologicalReaction>
</comment>
<evidence type="ECO:0000256" key="16">
    <source>
        <dbReference type="ARBA" id="ARBA00023136"/>
    </source>
</evidence>
<evidence type="ECO:0000256" key="18">
    <source>
        <dbReference type="RuleBase" id="RU000457"/>
    </source>
</evidence>
<dbReference type="SUPFAM" id="SSF49503">
    <property type="entry name" value="Cupredoxins"/>
    <property type="match status" value="1"/>
</dbReference>
<evidence type="ECO:0000256" key="17">
    <source>
        <dbReference type="ARBA" id="ARBA00049512"/>
    </source>
</evidence>
<dbReference type="Gene3D" id="2.60.40.420">
    <property type="entry name" value="Cupredoxins - blue copper proteins"/>
    <property type="match status" value="1"/>
</dbReference>
<dbReference type="Pfam" id="PF02790">
    <property type="entry name" value="COX2_TM"/>
    <property type="match status" value="1"/>
</dbReference>
<accession>A0A348BR54</accession>
<comment type="subunit">
    <text evidence="3">Component of the cytochrome c oxidase (complex IV, CIV), a multisubunit enzyme composed of a catalytic core of 3 subunits and several supernumerary subunits. The complex exists as a monomer or a dimer and forms supercomplexes (SCs) in the inner mitochondrial membrane with ubiquinol-cytochrome c oxidoreductase (cytochrome b-c1 complex, complex III, CIII).</text>
</comment>
<keyword evidence="5 18" id="KW-0813">Transport</keyword>
<evidence type="ECO:0000256" key="19">
    <source>
        <dbReference type="SAM" id="Phobius"/>
    </source>
</evidence>
<proteinExistence type="inferred from homology"/>
<dbReference type="GO" id="GO:0005743">
    <property type="term" value="C:mitochondrial inner membrane"/>
    <property type="evidence" value="ECO:0007669"/>
    <property type="project" value="UniProtKB-SubCell"/>
</dbReference>
<evidence type="ECO:0000256" key="10">
    <source>
        <dbReference type="ARBA" id="ARBA00022842"/>
    </source>
</evidence>
<dbReference type="InterPro" id="IPR002429">
    <property type="entry name" value="CcO_II-like_C"/>
</dbReference>
<keyword evidence="9 18" id="KW-0999">Mitochondrion inner membrane</keyword>
<name>A0A348BR54_ECHTS</name>
<dbReference type="SUPFAM" id="SSF81464">
    <property type="entry name" value="Cytochrome c oxidase subunit II-like, transmembrane region"/>
    <property type="match status" value="1"/>
</dbReference>
<dbReference type="EMBL" id="LC385650">
    <property type="protein sequence ID" value="BBE15723.1"/>
    <property type="molecule type" value="Genomic_DNA"/>
</dbReference>
<evidence type="ECO:0000256" key="8">
    <source>
        <dbReference type="ARBA" id="ARBA00022723"/>
    </source>
</evidence>
<dbReference type="Gene3D" id="1.10.287.90">
    <property type="match status" value="1"/>
</dbReference>
<keyword evidence="11" id="KW-1278">Translocase</keyword>
<evidence type="ECO:0000256" key="2">
    <source>
        <dbReference type="ARBA" id="ARBA00007866"/>
    </source>
</evidence>
<gene>
    <name evidence="22" type="primary">cox2</name>
</gene>
<evidence type="ECO:0000256" key="7">
    <source>
        <dbReference type="ARBA" id="ARBA00022692"/>
    </source>
</evidence>
<evidence type="ECO:0000256" key="6">
    <source>
        <dbReference type="ARBA" id="ARBA00022660"/>
    </source>
</evidence>
<keyword evidence="13 19" id="KW-1133">Transmembrane helix</keyword>
<reference evidence="22" key="1">
    <citation type="journal article" date="2018" name="Mitochondrial DNA Part B Resour">
        <title>The complete mitochondrial genome of Echiniscus testudo (Heterotardigrada: Echiniscidae).</title>
        <authorList>
            <person name="Arakawa K."/>
        </authorList>
    </citation>
    <scope>NUCLEOTIDE SEQUENCE</scope>
</reference>
<dbReference type="Pfam" id="PF00116">
    <property type="entry name" value="COX2"/>
    <property type="match status" value="1"/>
</dbReference>
<evidence type="ECO:0000256" key="12">
    <source>
        <dbReference type="ARBA" id="ARBA00022982"/>
    </source>
</evidence>
<dbReference type="PRINTS" id="PR01166">
    <property type="entry name" value="CYCOXIDASEII"/>
</dbReference>
<dbReference type="GO" id="GO:0005507">
    <property type="term" value="F:copper ion binding"/>
    <property type="evidence" value="ECO:0007669"/>
    <property type="project" value="InterPro"/>
</dbReference>
<dbReference type="InterPro" id="IPR036257">
    <property type="entry name" value="Cyt_c_oxidase_su2_TM_sf"/>
</dbReference>
<evidence type="ECO:0000256" key="13">
    <source>
        <dbReference type="ARBA" id="ARBA00022989"/>
    </source>
</evidence>
<evidence type="ECO:0000256" key="15">
    <source>
        <dbReference type="ARBA" id="ARBA00023128"/>
    </source>
</evidence>
<dbReference type="PANTHER" id="PTHR22888">
    <property type="entry name" value="CYTOCHROME C OXIDASE, SUBUNIT II"/>
    <property type="match status" value="1"/>
</dbReference>
<keyword evidence="14 18" id="KW-0186">Copper</keyword>
<keyword evidence="12 18" id="KW-0249">Electron transport</keyword>
<evidence type="ECO:0000256" key="5">
    <source>
        <dbReference type="ARBA" id="ARBA00022448"/>
    </source>
</evidence>
<evidence type="ECO:0000259" key="21">
    <source>
        <dbReference type="PROSITE" id="PS50999"/>
    </source>
</evidence>
<feature type="domain" description="Cytochrome oxidase subunit II copper A binding" evidence="20">
    <location>
        <begin position="93"/>
        <end position="224"/>
    </location>
</feature>
<dbReference type="GO" id="GO:0004129">
    <property type="term" value="F:cytochrome-c oxidase activity"/>
    <property type="evidence" value="ECO:0007669"/>
    <property type="project" value="UniProtKB-EC"/>
</dbReference>
<comment type="function">
    <text evidence="18">Component of the cytochrome c oxidase, the last enzyme in the mitochondrial electron transport chain which drives oxidative phosphorylation. The respiratory chain contains 3 multisubunit complexes succinate dehydrogenase (complex II, CII), ubiquinol-cytochrome c oxidoreductase (cytochrome b-c1 complex, complex III, CIII) and cytochrome c oxidase (complex IV, CIV), that cooperate to transfer electrons derived from NADH and succinate to molecular oxygen, creating an electrochemical gradient over the inner membrane that drives transmembrane transport and the ATP synthase. Cytochrome c oxidase is the component of the respiratory chain that catalyzes the reduction of oxygen to water. Electrons originating from reduced cytochrome c in the intermembrane space (IMS) are transferred via the dinuclear copper A center (CU(A)) of subunit 2 and heme A of subunit 1 to the active site in subunit 1, a binuclear center (BNC) formed by heme A3 and copper B (CU(B)). The BNC reduces molecular oxygen to 2 water molecules using 4 electrons from cytochrome c in the IMS and 4 protons from the mitochondrial matrix.</text>
</comment>
<dbReference type="PROSITE" id="PS50999">
    <property type="entry name" value="COX2_TM"/>
    <property type="match status" value="1"/>
</dbReference>
<keyword evidence="16 18" id="KW-0472">Membrane</keyword>
<protein>
    <recommendedName>
        <fullName evidence="4 18">Cytochrome c oxidase subunit 2</fullName>
    </recommendedName>
</protein>
<evidence type="ECO:0000256" key="9">
    <source>
        <dbReference type="ARBA" id="ARBA00022792"/>
    </source>
</evidence>
<keyword evidence="7 18" id="KW-0812">Transmembrane</keyword>
<dbReference type="PROSITE" id="PS50857">
    <property type="entry name" value="COX2_CUA"/>
    <property type="match status" value="1"/>
</dbReference>
<dbReference type="InterPro" id="IPR008972">
    <property type="entry name" value="Cupredoxin"/>
</dbReference>
<evidence type="ECO:0000259" key="20">
    <source>
        <dbReference type="PROSITE" id="PS50857"/>
    </source>
</evidence>
<sequence>MLAIWEQLNFQNSSSFLMSELYYLMDYLNYFIFFIMLFTGYFMLIFSMNKKNFYFNSENHLVELIWTLIPGIILIFIAIPSLNLLYCSEEVYKPILSLKTIGHQWYWTYEYSNFKNLEFDSFMLPYSSNSQFRLLDVDNRLNLPFFSPVQMFVTSSDVLHSWTIPSLGFKADANPGRLNVLYFVVNKMGSYFGQCSELCGTNHSFMPINMVTTNMNNFKNWIMNFFLDSLKHKIFTFTMHF</sequence>
<keyword evidence="6 18" id="KW-0679">Respiratory chain</keyword>
<evidence type="ECO:0000256" key="4">
    <source>
        <dbReference type="ARBA" id="ARBA00015946"/>
    </source>
</evidence>
<evidence type="ECO:0000256" key="11">
    <source>
        <dbReference type="ARBA" id="ARBA00022967"/>
    </source>
</evidence>
<dbReference type="InterPro" id="IPR011759">
    <property type="entry name" value="Cyt_c_oxidase_su2_TM_dom"/>
</dbReference>
<dbReference type="PANTHER" id="PTHR22888:SF9">
    <property type="entry name" value="CYTOCHROME C OXIDASE SUBUNIT 2"/>
    <property type="match status" value="1"/>
</dbReference>
<comment type="similarity">
    <text evidence="2 18">Belongs to the cytochrome c oxidase subunit 2 family.</text>
</comment>
<feature type="domain" description="Cytochrome oxidase subunit II transmembrane region profile" evidence="21">
    <location>
        <begin position="2"/>
        <end position="92"/>
    </location>
</feature>
<dbReference type="FunFam" id="2.60.40.420:FF:000001">
    <property type="entry name" value="Cytochrome c oxidase subunit 2"/>
    <property type="match status" value="1"/>
</dbReference>
<keyword evidence="15 18" id="KW-0496">Mitochondrion</keyword>
<comment type="subcellular location">
    <subcellularLocation>
        <location evidence="1 18">Mitochondrion inner membrane</location>
        <topology evidence="1 18">Multi-pass membrane protein</topology>
    </subcellularLocation>
</comment>
<evidence type="ECO:0000256" key="3">
    <source>
        <dbReference type="ARBA" id="ARBA00011164"/>
    </source>
</evidence>